<keyword evidence="13" id="KW-1185">Reference proteome</keyword>
<comment type="subcellular location">
    <subcellularLocation>
        <location evidence="2">Nematocyst</location>
    </subcellularLocation>
    <subcellularLocation>
        <location evidence="1">Target cell membrane</location>
    </subcellularLocation>
</comment>
<keyword evidence="9" id="KW-0166">Nematocyst</keyword>
<evidence type="ECO:0000256" key="11">
    <source>
        <dbReference type="SAM" id="SignalP"/>
    </source>
</evidence>
<dbReference type="EMBL" id="CALNXK010000002">
    <property type="protein sequence ID" value="CAH3034210.1"/>
    <property type="molecule type" value="Genomic_DNA"/>
</dbReference>
<evidence type="ECO:0000256" key="9">
    <source>
        <dbReference type="ARBA" id="ARBA00023331"/>
    </source>
</evidence>
<comment type="caution">
    <text evidence="12">The sequence shown here is derived from an EMBL/GenBank/DDBJ whole genome shotgun (WGS) entry which is preliminary data.</text>
</comment>
<dbReference type="InterPro" id="IPR009104">
    <property type="entry name" value="Anemon_actinoporin-like"/>
</dbReference>
<evidence type="ECO:0000256" key="5">
    <source>
        <dbReference type="ARBA" id="ARBA00022656"/>
    </source>
</evidence>
<dbReference type="Pfam" id="PF06369">
    <property type="entry name" value="Anemone_cytotox"/>
    <property type="match status" value="1"/>
</dbReference>
<keyword evidence="4" id="KW-1052">Target cell membrane</keyword>
<evidence type="ECO:0000256" key="2">
    <source>
        <dbReference type="ARBA" id="ARBA00004532"/>
    </source>
</evidence>
<dbReference type="PANTHER" id="PTHR40388:SF1">
    <property type="entry name" value="BRYOPORIN"/>
    <property type="match status" value="1"/>
</dbReference>
<evidence type="ECO:0000256" key="8">
    <source>
        <dbReference type="ARBA" id="ARBA00023298"/>
    </source>
</evidence>
<evidence type="ECO:0000256" key="3">
    <source>
        <dbReference type="ARBA" id="ARBA00008399"/>
    </source>
</evidence>
<keyword evidence="5" id="KW-0800">Toxin</keyword>
<proteinExistence type="inferred from homology"/>
<organism evidence="12 13">
    <name type="scientific">Porites lobata</name>
    <dbReference type="NCBI Taxonomy" id="104759"/>
    <lineage>
        <taxon>Eukaryota</taxon>
        <taxon>Metazoa</taxon>
        <taxon>Cnidaria</taxon>
        <taxon>Anthozoa</taxon>
        <taxon>Hexacorallia</taxon>
        <taxon>Scleractinia</taxon>
        <taxon>Fungiina</taxon>
        <taxon>Poritidae</taxon>
        <taxon>Porites</taxon>
    </lineage>
</organism>
<gene>
    <name evidence="12" type="ORF">PLOB_00016326</name>
</gene>
<dbReference type="InterPro" id="IPR050677">
    <property type="entry name" value="Actinoporin_PFT"/>
</dbReference>
<evidence type="ECO:0000313" key="13">
    <source>
        <dbReference type="Proteomes" id="UP001159405"/>
    </source>
</evidence>
<protein>
    <recommendedName>
        <fullName evidence="14">Actinoporin</fullName>
    </recommendedName>
</protein>
<accession>A0ABN8MVK9</accession>
<dbReference type="InterPro" id="IPR015926">
    <property type="entry name" value="Cytolysin/lectin"/>
</dbReference>
<dbReference type="PANTHER" id="PTHR40388">
    <property type="entry name" value="BRYOPORIN"/>
    <property type="match status" value="1"/>
</dbReference>
<keyword evidence="8" id="KW-1053">Target membrane</keyword>
<evidence type="ECO:0000313" key="12">
    <source>
        <dbReference type="EMBL" id="CAH3034210.1"/>
    </source>
</evidence>
<dbReference type="SUPFAM" id="SSF63724">
    <property type="entry name" value="Cytolysin/lectin"/>
    <property type="match status" value="1"/>
</dbReference>
<feature type="chain" id="PRO_5047002967" description="Actinoporin" evidence="11">
    <location>
        <begin position="23"/>
        <end position="247"/>
    </location>
</feature>
<evidence type="ECO:0000256" key="7">
    <source>
        <dbReference type="ARBA" id="ARBA00023136"/>
    </source>
</evidence>
<keyword evidence="7" id="KW-0472">Membrane</keyword>
<feature type="signal peptide" evidence="11">
    <location>
        <begin position="1"/>
        <end position="22"/>
    </location>
</feature>
<keyword evidence="6" id="KW-0204">Cytolysis</keyword>
<reference evidence="12 13" key="1">
    <citation type="submission" date="2022-05" db="EMBL/GenBank/DDBJ databases">
        <authorList>
            <consortium name="Genoscope - CEA"/>
            <person name="William W."/>
        </authorList>
    </citation>
    <scope>NUCLEOTIDE SEQUENCE [LARGE SCALE GENOMIC DNA]</scope>
</reference>
<keyword evidence="11" id="KW-0732">Signal</keyword>
<evidence type="ECO:0000256" key="10">
    <source>
        <dbReference type="SAM" id="MobiDB-lite"/>
    </source>
</evidence>
<evidence type="ECO:0000256" key="4">
    <source>
        <dbReference type="ARBA" id="ARBA00022537"/>
    </source>
</evidence>
<name>A0ABN8MVK9_9CNID</name>
<comment type="similarity">
    <text evidence="3">Belongs to the actinoporin family. Sea anemone subfamily.</text>
</comment>
<feature type="region of interest" description="Disordered" evidence="10">
    <location>
        <begin position="26"/>
        <end position="57"/>
    </location>
</feature>
<evidence type="ECO:0000256" key="1">
    <source>
        <dbReference type="ARBA" id="ARBA00004175"/>
    </source>
</evidence>
<dbReference type="Gene3D" id="2.60.270.20">
    <property type="entry name" value="Cytolysin/lectin"/>
    <property type="match status" value="1"/>
</dbReference>
<evidence type="ECO:0000256" key="6">
    <source>
        <dbReference type="ARBA" id="ARBA00022852"/>
    </source>
</evidence>
<evidence type="ECO:0008006" key="14">
    <source>
        <dbReference type="Google" id="ProtNLM"/>
    </source>
</evidence>
<sequence length="247" mass="27523">MGFVRLVILLFSILLMTQSIFGSPFKQDHDKRSLGSSSKGTEVQRRHGSSSISAFKEEEEKYKRGNSTVKIAAGVIIEGTLLGLEILNTILDTLGNINRKVAIGVDNESGYEWEAINVYFSSGTSDDVLPMEVPSGKALLYGARKTSGPVATGVVGVFTYYIRDIHKTLAVMFSIPFDYNLYSNWFDAQVYSGKIWADHGLYEQMYYDDPFRGNNGWHERNLQSPLKMKGAMSSSGQATVLIHIRKQ</sequence>
<dbReference type="Proteomes" id="UP001159405">
    <property type="component" value="Unassembled WGS sequence"/>
</dbReference>